<dbReference type="EMBL" id="QRHO01000066">
    <property type="protein sequence ID" value="RHF78869.1"/>
    <property type="molecule type" value="Genomic_DNA"/>
</dbReference>
<comment type="caution">
    <text evidence="1">The sequence shown here is derived from an EMBL/GenBank/DDBJ whole genome shotgun (WGS) entry which is preliminary data.</text>
</comment>
<reference evidence="1 2" key="1">
    <citation type="submission" date="2018-08" db="EMBL/GenBank/DDBJ databases">
        <title>A genome reference for cultivated species of the human gut microbiota.</title>
        <authorList>
            <person name="Zou Y."/>
            <person name="Xue W."/>
            <person name="Luo G."/>
        </authorList>
    </citation>
    <scope>NUCLEOTIDE SEQUENCE [LARGE SCALE GENOMIC DNA]</scope>
    <source>
        <strain evidence="1 2">AM23-3</strain>
    </source>
</reference>
<proteinExistence type="predicted"/>
<name>A0A414QDL4_9FIRM</name>
<organism evidence="1 2">
    <name type="scientific">Coprococcus comes</name>
    <dbReference type="NCBI Taxonomy" id="410072"/>
    <lineage>
        <taxon>Bacteria</taxon>
        <taxon>Bacillati</taxon>
        <taxon>Bacillota</taxon>
        <taxon>Clostridia</taxon>
        <taxon>Lachnospirales</taxon>
        <taxon>Lachnospiraceae</taxon>
        <taxon>Coprococcus</taxon>
    </lineage>
</organism>
<dbReference type="AlphaFoldDB" id="A0A414QDL4"/>
<sequence>MDGAPLGEGGDDGLLIPAEEFRDLAVHALHGNVCDRFGTLVCGVFLSEHRRACKGGDGVLTGGLGIGVHRSTATVRISHDMGAGIGLEDDGIEITAVPIGGLFHAGDGVTMDGRSSVHRFHVGVIGKLEGVAPLAYRPDGRGEGVDEFLGIGIVSLDDFLLGIGKLHFPGFLLRLLLSGCGSVRVISCVLLLCGFRAVMRHVDGAHGRAAGEHQEQAQGDDGKLLVFRHPCFQFLHSRYPFWFPSASPMDSRRQPILFRFGKPNRTGRWCADRSKCYP</sequence>
<evidence type="ECO:0000313" key="1">
    <source>
        <dbReference type="EMBL" id="RHF78869.1"/>
    </source>
</evidence>
<dbReference type="Proteomes" id="UP000284579">
    <property type="component" value="Unassembled WGS sequence"/>
</dbReference>
<accession>A0A414QDL4</accession>
<evidence type="ECO:0000313" key="2">
    <source>
        <dbReference type="Proteomes" id="UP000284579"/>
    </source>
</evidence>
<protein>
    <submittedName>
        <fullName evidence="1">Uncharacterized protein</fullName>
    </submittedName>
</protein>
<gene>
    <name evidence="1" type="ORF">DW656_17490</name>
</gene>